<reference evidence="2" key="2">
    <citation type="journal article" date="2016" name="G3 (Bethesda)">
        <title>Genome Evolution in Three Species of Cactophilic Drosophila.</title>
        <authorList>
            <person name="Sanchez-Flores A."/>
            <person name="Penazola F."/>
            <person name="Carpinteyro-Ponce J."/>
            <person name="Nazario-Yepiz N."/>
            <person name="Abreu-Goodger C."/>
            <person name="Machado C.A."/>
            <person name="Markow T.A."/>
        </authorList>
    </citation>
    <scope>NUCLEOTIDE SEQUENCE [LARGE SCALE GENOMIC DNA]</scope>
</reference>
<keyword evidence="2" id="KW-1185">Reference proteome</keyword>
<organism evidence="2 3">
    <name type="scientific">Drosophila arizonae</name>
    <name type="common">Fruit fly</name>
    <dbReference type="NCBI Taxonomy" id="7263"/>
    <lineage>
        <taxon>Eukaryota</taxon>
        <taxon>Metazoa</taxon>
        <taxon>Ecdysozoa</taxon>
        <taxon>Arthropoda</taxon>
        <taxon>Hexapoda</taxon>
        <taxon>Insecta</taxon>
        <taxon>Pterygota</taxon>
        <taxon>Neoptera</taxon>
        <taxon>Endopterygota</taxon>
        <taxon>Diptera</taxon>
        <taxon>Brachycera</taxon>
        <taxon>Muscomorpha</taxon>
        <taxon>Ephydroidea</taxon>
        <taxon>Drosophilidae</taxon>
        <taxon>Drosophila</taxon>
    </lineage>
</organism>
<name>A0ABM1P0E7_DROAR</name>
<evidence type="ECO:0000313" key="2">
    <source>
        <dbReference type="Proteomes" id="UP000694904"/>
    </source>
</evidence>
<dbReference type="InterPro" id="IPR010512">
    <property type="entry name" value="DUF1091"/>
</dbReference>
<sequence>MWLQFVILLLVKNAFSLEVTRFTNVECEMLDPSYATFEQCELKILGRGIIGLNIYAKLNKGPFNNAKINISLWRKFNGYRPFIFNKTFDFCNYMKNPNGKLSFEKIFLDSIFTNSNLNHSCPFDVSQNV</sequence>
<gene>
    <name evidence="3" type="primary">LOC108612316</name>
</gene>
<accession>A0ABM1P0E7</accession>
<keyword evidence="1" id="KW-0732">Signal</keyword>
<dbReference type="RefSeq" id="XP_017860683.1">
    <property type="nucleotide sequence ID" value="XM_018005194.1"/>
</dbReference>
<feature type="chain" id="PRO_5045745127" evidence="1">
    <location>
        <begin position="17"/>
        <end position="129"/>
    </location>
</feature>
<protein>
    <submittedName>
        <fullName evidence="3">Uncharacterized protein LOC108612316</fullName>
    </submittedName>
</protein>
<evidence type="ECO:0000313" key="3">
    <source>
        <dbReference type="RefSeq" id="XP_017860683.1"/>
    </source>
</evidence>
<dbReference type="Proteomes" id="UP000694904">
    <property type="component" value="Chromosome 4"/>
</dbReference>
<reference evidence="3" key="3">
    <citation type="submission" date="2025-08" db="UniProtKB">
        <authorList>
            <consortium name="RefSeq"/>
        </authorList>
    </citation>
    <scope>IDENTIFICATION</scope>
    <source>
        <tissue evidence="3">Whole organism</tissue>
    </source>
</reference>
<evidence type="ECO:0000256" key="1">
    <source>
        <dbReference type="SAM" id="SignalP"/>
    </source>
</evidence>
<dbReference type="PANTHER" id="PTHR20898">
    <property type="entry name" value="DAEDALUS ON 3-RELATED-RELATED"/>
    <property type="match status" value="1"/>
</dbReference>
<dbReference type="Pfam" id="PF06477">
    <property type="entry name" value="DUF1091"/>
    <property type="match status" value="1"/>
</dbReference>
<dbReference type="PANTHER" id="PTHR20898:SF0">
    <property type="entry name" value="DAEDALUS ON 3-RELATED"/>
    <property type="match status" value="1"/>
</dbReference>
<reference evidence="2" key="1">
    <citation type="journal article" date="1997" name="Nucleic Acids Res.">
        <title>tRNAscan-SE: a program for improved detection of transfer RNA genes in genomic sequence.</title>
        <authorList>
            <person name="Lowe T.M."/>
            <person name="Eddy S.R."/>
        </authorList>
    </citation>
    <scope>NUCLEOTIDE SEQUENCE [LARGE SCALE GENOMIC DNA]</scope>
</reference>
<dbReference type="GeneID" id="108612316"/>
<feature type="signal peptide" evidence="1">
    <location>
        <begin position="1"/>
        <end position="16"/>
    </location>
</feature>
<proteinExistence type="predicted"/>